<evidence type="ECO:0000256" key="1">
    <source>
        <dbReference type="SAM" id="Phobius"/>
    </source>
</evidence>
<keyword evidence="1" id="KW-0812">Transmembrane</keyword>
<dbReference type="Proteomes" id="UP001217485">
    <property type="component" value="Unassembled WGS sequence"/>
</dbReference>
<accession>A0ABT5C5J2</accession>
<gene>
    <name evidence="2" type="ORF">POL72_28325</name>
</gene>
<organism evidence="2 3">
    <name type="scientific">Sorangium atrum</name>
    <dbReference type="NCBI Taxonomy" id="2995308"/>
    <lineage>
        <taxon>Bacteria</taxon>
        <taxon>Pseudomonadati</taxon>
        <taxon>Myxococcota</taxon>
        <taxon>Polyangia</taxon>
        <taxon>Polyangiales</taxon>
        <taxon>Polyangiaceae</taxon>
        <taxon>Sorangium</taxon>
    </lineage>
</organism>
<evidence type="ECO:0000313" key="3">
    <source>
        <dbReference type="Proteomes" id="UP001217485"/>
    </source>
</evidence>
<keyword evidence="1" id="KW-0472">Membrane</keyword>
<protein>
    <submittedName>
        <fullName evidence="2">Uncharacterized protein</fullName>
    </submittedName>
</protein>
<dbReference type="RefSeq" id="WP_272098950.1">
    <property type="nucleotide sequence ID" value="NZ_JAQNDK010000003.1"/>
</dbReference>
<reference evidence="2 3" key="1">
    <citation type="submission" date="2023-01" db="EMBL/GenBank/DDBJ databases">
        <title>Minimal conservation of predation-associated metabolite biosynthetic gene clusters underscores biosynthetic potential of Myxococcota including descriptions for ten novel species: Archangium lansinium sp. nov., Myxococcus landrumus sp. nov., Nannocystis bai.</title>
        <authorList>
            <person name="Ahearne A."/>
            <person name="Stevens C."/>
            <person name="Dowd S."/>
        </authorList>
    </citation>
    <scope>NUCLEOTIDE SEQUENCE [LARGE SCALE GENOMIC DNA]</scope>
    <source>
        <strain evidence="2 3">WIWO2</strain>
    </source>
</reference>
<keyword evidence="1" id="KW-1133">Transmembrane helix</keyword>
<name>A0ABT5C5J2_9BACT</name>
<feature type="transmembrane region" description="Helical" evidence="1">
    <location>
        <begin position="6"/>
        <end position="29"/>
    </location>
</feature>
<comment type="caution">
    <text evidence="2">The sequence shown here is derived from an EMBL/GenBank/DDBJ whole genome shotgun (WGS) entry which is preliminary data.</text>
</comment>
<dbReference type="EMBL" id="JAQNDK010000003">
    <property type="protein sequence ID" value="MDC0681680.1"/>
    <property type="molecule type" value="Genomic_DNA"/>
</dbReference>
<proteinExistence type="predicted"/>
<keyword evidence="3" id="KW-1185">Reference proteome</keyword>
<evidence type="ECO:0000313" key="2">
    <source>
        <dbReference type="EMBL" id="MDC0681680.1"/>
    </source>
</evidence>
<sequence>MSIAGPLLGIVITLVVLGVMAVVFVTVFLPMMKNANKMLAGANEMIQAQTAAANLRMTGLPAQARVLIVQPTGTMINYQPQCRVDLEVYRPNAPPYRAAILAVIHQMAIPRVQPGLVVPVKIDAANPNNIALDV</sequence>